<gene>
    <name evidence="1" type="ordered locus">Os05g0510750</name>
    <name evidence="1" type="ORF">OSNPB_050510750</name>
</gene>
<keyword evidence="2" id="KW-1185">Reference proteome</keyword>
<reference evidence="1 2" key="2">
    <citation type="journal article" date="2013" name="Plant Cell Physiol.">
        <title>Rice Annotation Project Database (RAP-DB): an integrative and interactive database for rice genomics.</title>
        <authorList>
            <person name="Sakai H."/>
            <person name="Lee S.S."/>
            <person name="Tanaka T."/>
            <person name="Numa H."/>
            <person name="Kim J."/>
            <person name="Kawahara Y."/>
            <person name="Wakimoto H."/>
            <person name="Yang C.C."/>
            <person name="Iwamoto M."/>
            <person name="Abe T."/>
            <person name="Yamada Y."/>
            <person name="Muto A."/>
            <person name="Inokuchi H."/>
            <person name="Ikemura T."/>
            <person name="Matsumoto T."/>
            <person name="Sasaki T."/>
            <person name="Itoh T."/>
        </authorList>
    </citation>
    <scope>NUCLEOTIDE SEQUENCE [LARGE SCALE GENOMIC DNA]</scope>
    <source>
        <strain evidence="2">cv. Nipponbare</strain>
    </source>
</reference>
<name>A0A0P0WPG7_ORYSJ</name>
<organism evidence="1 2">
    <name type="scientific">Oryza sativa subsp. japonica</name>
    <name type="common">Rice</name>
    <dbReference type="NCBI Taxonomy" id="39947"/>
    <lineage>
        <taxon>Eukaryota</taxon>
        <taxon>Viridiplantae</taxon>
        <taxon>Streptophyta</taxon>
        <taxon>Embryophyta</taxon>
        <taxon>Tracheophyta</taxon>
        <taxon>Spermatophyta</taxon>
        <taxon>Magnoliopsida</taxon>
        <taxon>Liliopsida</taxon>
        <taxon>Poales</taxon>
        <taxon>Poaceae</taxon>
        <taxon>BOP clade</taxon>
        <taxon>Oryzoideae</taxon>
        <taxon>Oryzeae</taxon>
        <taxon>Oryzinae</taxon>
        <taxon>Oryza</taxon>
        <taxon>Oryza sativa</taxon>
    </lineage>
</organism>
<accession>A0A0P0WPG7</accession>
<dbReference type="PaxDb" id="39947-A0A0P0WPG7"/>
<reference evidence="1 2" key="3">
    <citation type="journal article" date="2013" name="Rice">
        <title>Improvement of the Oryza sativa Nipponbare reference genome using next generation sequence and optical map data.</title>
        <authorList>
            <person name="Kawahara Y."/>
            <person name="de la Bastide M."/>
            <person name="Hamilton J.P."/>
            <person name="Kanamori H."/>
            <person name="McCombie W.R."/>
            <person name="Ouyang S."/>
            <person name="Schwartz D.C."/>
            <person name="Tanaka T."/>
            <person name="Wu J."/>
            <person name="Zhou S."/>
            <person name="Childs K.L."/>
            <person name="Davidson R.M."/>
            <person name="Lin H."/>
            <person name="Quesada-Ocampo L."/>
            <person name="Vaillancourt B."/>
            <person name="Sakai H."/>
            <person name="Lee S.S."/>
            <person name="Kim J."/>
            <person name="Numa H."/>
            <person name="Itoh T."/>
            <person name="Buell C.R."/>
            <person name="Matsumoto T."/>
        </authorList>
    </citation>
    <scope>NUCLEOTIDE SEQUENCE [LARGE SCALE GENOMIC DNA]</scope>
    <source>
        <strain evidence="2">cv. Nipponbare</strain>
    </source>
</reference>
<dbReference type="InParanoid" id="A0A0P0WPG7"/>
<proteinExistence type="predicted"/>
<protein>
    <submittedName>
        <fullName evidence="1">Os05g0510750 protein</fullName>
    </submittedName>
</protein>
<sequence length="109" mass="11848">MRVPRCGSHGLHLTLPPPRQARQMLRCSPPSRCACVRGAADARISPVIRLVLCCSTGLAAVCDRDYVALRGRAVCQSVGAVGWLRDRLYYPATARQLQRLQPHAAAAIT</sequence>
<dbReference type="AlphaFoldDB" id="A0A0P0WPG7"/>
<evidence type="ECO:0000313" key="1">
    <source>
        <dbReference type="EMBL" id="BAS94837.1"/>
    </source>
</evidence>
<dbReference type="Proteomes" id="UP000059680">
    <property type="component" value="Chromosome 5"/>
</dbReference>
<dbReference type="EMBL" id="AP014961">
    <property type="protein sequence ID" value="BAS94837.1"/>
    <property type="molecule type" value="Genomic_DNA"/>
</dbReference>
<evidence type="ECO:0000313" key="2">
    <source>
        <dbReference type="Proteomes" id="UP000059680"/>
    </source>
</evidence>
<reference evidence="2" key="1">
    <citation type="journal article" date="2005" name="Nature">
        <title>The map-based sequence of the rice genome.</title>
        <authorList>
            <consortium name="International rice genome sequencing project (IRGSP)"/>
            <person name="Matsumoto T."/>
            <person name="Wu J."/>
            <person name="Kanamori H."/>
            <person name="Katayose Y."/>
            <person name="Fujisawa M."/>
            <person name="Namiki N."/>
            <person name="Mizuno H."/>
            <person name="Yamamoto K."/>
            <person name="Antonio B.A."/>
            <person name="Baba T."/>
            <person name="Sakata K."/>
            <person name="Nagamura Y."/>
            <person name="Aoki H."/>
            <person name="Arikawa K."/>
            <person name="Arita K."/>
            <person name="Bito T."/>
            <person name="Chiden Y."/>
            <person name="Fujitsuka N."/>
            <person name="Fukunaka R."/>
            <person name="Hamada M."/>
            <person name="Harada C."/>
            <person name="Hayashi A."/>
            <person name="Hijishita S."/>
            <person name="Honda M."/>
            <person name="Hosokawa S."/>
            <person name="Ichikawa Y."/>
            <person name="Idonuma A."/>
            <person name="Iijima M."/>
            <person name="Ikeda M."/>
            <person name="Ikeno M."/>
            <person name="Ito K."/>
            <person name="Ito S."/>
            <person name="Ito T."/>
            <person name="Ito Y."/>
            <person name="Ito Y."/>
            <person name="Iwabuchi A."/>
            <person name="Kamiya K."/>
            <person name="Karasawa W."/>
            <person name="Kurita K."/>
            <person name="Katagiri S."/>
            <person name="Kikuta A."/>
            <person name="Kobayashi H."/>
            <person name="Kobayashi N."/>
            <person name="Machita K."/>
            <person name="Maehara T."/>
            <person name="Masukawa M."/>
            <person name="Mizubayashi T."/>
            <person name="Mukai Y."/>
            <person name="Nagasaki H."/>
            <person name="Nagata Y."/>
            <person name="Naito S."/>
            <person name="Nakashima M."/>
            <person name="Nakama Y."/>
            <person name="Nakamichi Y."/>
            <person name="Nakamura M."/>
            <person name="Meguro A."/>
            <person name="Negishi M."/>
            <person name="Ohta I."/>
            <person name="Ohta T."/>
            <person name="Okamoto M."/>
            <person name="Ono N."/>
            <person name="Saji S."/>
            <person name="Sakaguchi M."/>
            <person name="Sakai K."/>
            <person name="Shibata M."/>
            <person name="Shimokawa T."/>
            <person name="Song J."/>
            <person name="Takazaki Y."/>
            <person name="Terasawa K."/>
            <person name="Tsugane M."/>
            <person name="Tsuji K."/>
            <person name="Ueda S."/>
            <person name="Waki K."/>
            <person name="Yamagata H."/>
            <person name="Yamamoto M."/>
            <person name="Yamamoto S."/>
            <person name="Yamane H."/>
            <person name="Yoshiki S."/>
            <person name="Yoshihara R."/>
            <person name="Yukawa K."/>
            <person name="Zhong H."/>
            <person name="Yano M."/>
            <person name="Yuan Q."/>
            <person name="Ouyang S."/>
            <person name="Liu J."/>
            <person name="Jones K.M."/>
            <person name="Gansberger K."/>
            <person name="Moffat K."/>
            <person name="Hill J."/>
            <person name="Bera J."/>
            <person name="Fadrosh D."/>
            <person name="Jin S."/>
            <person name="Johri S."/>
            <person name="Kim M."/>
            <person name="Overton L."/>
            <person name="Reardon M."/>
            <person name="Tsitrin T."/>
            <person name="Vuong H."/>
            <person name="Weaver B."/>
            <person name="Ciecko A."/>
            <person name="Tallon L."/>
            <person name="Jackson J."/>
            <person name="Pai G."/>
            <person name="Aken S.V."/>
            <person name="Utterback T."/>
            <person name="Reidmuller S."/>
            <person name="Feldblyum T."/>
            <person name="Hsiao J."/>
            <person name="Zismann V."/>
            <person name="Iobst S."/>
            <person name="de Vazeille A.R."/>
            <person name="Buell C.R."/>
            <person name="Ying K."/>
            <person name="Li Y."/>
            <person name="Lu T."/>
            <person name="Huang Y."/>
            <person name="Zhao Q."/>
            <person name="Feng Q."/>
            <person name="Zhang L."/>
            <person name="Zhu J."/>
            <person name="Weng Q."/>
            <person name="Mu J."/>
            <person name="Lu Y."/>
            <person name="Fan D."/>
            <person name="Liu Y."/>
            <person name="Guan J."/>
            <person name="Zhang Y."/>
            <person name="Yu S."/>
            <person name="Liu X."/>
            <person name="Zhang Y."/>
            <person name="Hong G."/>
            <person name="Han B."/>
            <person name="Choisne N."/>
            <person name="Demange N."/>
            <person name="Orjeda G."/>
            <person name="Samain S."/>
            <person name="Cattolico L."/>
            <person name="Pelletier E."/>
            <person name="Couloux A."/>
            <person name="Segurens B."/>
            <person name="Wincker P."/>
            <person name="D'Hont A."/>
            <person name="Scarpelli C."/>
            <person name="Weissenbach J."/>
            <person name="Salanoubat M."/>
            <person name="Quetier F."/>
            <person name="Yu Y."/>
            <person name="Kim H.R."/>
            <person name="Rambo T."/>
            <person name="Currie J."/>
            <person name="Collura K."/>
            <person name="Luo M."/>
            <person name="Yang T."/>
            <person name="Ammiraju J.S.S."/>
            <person name="Engler F."/>
            <person name="Soderlund C."/>
            <person name="Wing R.A."/>
            <person name="Palmer L.E."/>
            <person name="de la Bastide M."/>
            <person name="Spiegel L."/>
            <person name="Nascimento L."/>
            <person name="Zutavern T."/>
            <person name="O'Shaughnessy A."/>
            <person name="Dike S."/>
            <person name="Dedhia N."/>
            <person name="Preston R."/>
            <person name="Balija V."/>
            <person name="McCombie W.R."/>
            <person name="Chow T."/>
            <person name="Chen H."/>
            <person name="Chung M."/>
            <person name="Chen C."/>
            <person name="Shaw J."/>
            <person name="Wu H."/>
            <person name="Hsiao K."/>
            <person name="Chao Y."/>
            <person name="Chu M."/>
            <person name="Cheng C."/>
            <person name="Hour A."/>
            <person name="Lee P."/>
            <person name="Lin S."/>
            <person name="Lin Y."/>
            <person name="Liou J."/>
            <person name="Liu S."/>
            <person name="Hsing Y."/>
            <person name="Raghuvanshi S."/>
            <person name="Mohanty A."/>
            <person name="Bharti A.K."/>
            <person name="Gaur A."/>
            <person name="Gupta V."/>
            <person name="Kumar D."/>
            <person name="Ravi V."/>
            <person name="Vij S."/>
            <person name="Kapur A."/>
            <person name="Khurana P."/>
            <person name="Khurana P."/>
            <person name="Khurana J.P."/>
            <person name="Tyagi A.K."/>
            <person name="Gaikwad K."/>
            <person name="Singh A."/>
            <person name="Dalal V."/>
            <person name="Srivastava S."/>
            <person name="Dixit A."/>
            <person name="Pal A.K."/>
            <person name="Ghazi I.A."/>
            <person name="Yadav M."/>
            <person name="Pandit A."/>
            <person name="Bhargava A."/>
            <person name="Sureshbabu K."/>
            <person name="Batra K."/>
            <person name="Sharma T.R."/>
            <person name="Mohapatra T."/>
            <person name="Singh N.K."/>
            <person name="Messing J."/>
            <person name="Nelson A.B."/>
            <person name="Fuks G."/>
            <person name="Kavchok S."/>
            <person name="Keizer G."/>
            <person name="Linton E."/>
            <person name="Llaca V."/>
            <person name="Song R."/>
            <person name="Tanyolac B."/>
            <person name="Young S."/>
            <person name="Ho-Il K."/>
            <person name="Hahn J.H."/>
            <person name="Sangsakoo G."/>
            <person name="Vanavichit A."/>
            <person name="de Mattos Luiz.A.T."/>
            <person name="Zimmer P.D."/>
            <person name="Malone G."/>
            <person name="Dellagostin O."/>
            <person name="de Oliveira A.C."/>
            <person name="Bevan M."/>
            <person name="Bancroft I."/>
            <person name="Minx P."/>
            <person name="Cordum H."/>
            <person name="Wilson R."/>
            <person name="Cheng Z."/>
            <person name="Jin W."/>
            <person name="Jiang J."/>
            <person name="Leong S.A."/>
            <person name="Iwama H."/>
            <person name="Gojobori T."/>
            <person name="Itoh T."/>
            <person name="Niimura Y."/>
            <person name="Fujii Y."/>
            <person name="Habara T."/>
            <person name="Sakai H."/>
            <person name="Sato Y."/>
            <person name="Wilson G."/>
            <person name="Kumar K."/>
            <person name="McCouch S."/>
            <person name="Juretic N."/>
            <person name="Hoen D."/>
            <person name="Wright S."/>
            <person name="Bruskiewich R."/>
            <person name="Bureau T."/>
            <person name="Miyao A."/>
            <person name="Hirochika H."/>
            <person name="Nishikawa T."/>
            <person name="Kadowaki K."/>
            <person name="Sugiura M."/>
            <person name="Burr B."/>
            <person name="Sasaki T."/>
        </authorList>
    </citation>
    <scope>NUCLEOTIDE SEQUENCE [LARGE SCALE GENOMIC DNA]</scope>
    <source>
        <strain evidence="2">cv. Nipponbare</strain>
    </source>
</reference>